<evidence type="ECO:0000313" key="2">
    <source>
        <dbReference type="EMBL" id="AGF59633.1"/>
    </source>
</evidence>
<dbReference type="Gene3D" id="2.60.40.10">
    <property type="entry name" value="Immunoglobulins"/>
    <property type="match status" value="1"/>
</dbReference>
<keyword evidence="3" id="KW-1185">Reference proteome</keyword>
<accession>M1MU62</accession>
<dbReference type="Proteomes" id="UP000011728">
    <property type="component" value="Plasmid Csp_135p"/>
</dbReference>
<keyword evidence="2" id="KW-0614">Plasmid</keyword>
<dbReference type="PATRIC" id="fig|931276.5.peg.5959"/>
<sequence>MATTLTYNYPDKDDAVALNWTTTDIGADHYKIYRRILETDAASNKIQDQKTTSYLDNSVLVTKNMKVPQISIDLQREVGKIKISFVNNPDNIRNYVYSVYIYDVNDNLLSASNQVQIYIKKVPDKYFYLIKKADMPLNKQDKFTETTANFAEFTNMDNGKYIIYLYAQLGDIKTDKVSARFVIDNTIFKKEEHLDVPNAIRYNNRYRGPHESKKKDFAIMEIKNNINKLKKRVSYLQNYKKGFLDKPETINVQLTNLLETIESSMEDIRKELKYEERNN</sequence>
<keyword evidence="1" id="KW-0175">Coiled coil</keyword>
<evidence type="ECO:0000313" key="3">
    <source>
        <dbReference type="Proteomes" id="UP000011728"/>
    </source>
</evidence>
<protein>
    <submittedName>
        <fullName evidence="2">Uncharacterized protein</fullName>
    </submittedName>
</protein>
<feature type="coiled-coil region" evidence="1">
    <location>
        <begin position="251"/>
        <end position="278"/>
    </location>
</feature>
<dbReference type="RefSeq" id="WP_015395940.1">
    <property type="nucleotide sequence ID" value="NC_020292.1"/>
</dbReference>
<evidence type="ECO:0000256" key="1">
    <source>
        <dbReference type="SAM" id="Coils"/>
    </source>
</evidence>
<dbReference type="KEGG" id="csr:Cspa_135p00730"/>
<dbReference type="InterPro" id="IPR013783">
    <property type="entry name" value="Ig-like_fold"/>
</dbReference>
<dbReference type="HOGENOM" id="CLU_996406_0_0_9"/>
<name>M1MU62_9CLOT</name>
<dbReference type="EMBL" id="CP004122">
    <property type="protein sequence ID" value="AGF59633.1"/>
    <property type="molecule type" value="Genomic_DNA"/>
</dbReference>
<geneLocation type="plasmid" evidence="2 3">
    <name>Csp_135p</name>
</geneLocation>
<reference evidence="2 3" key="1">
    <citation type="submission" date="2013-02" db="EMBL/GenBank/DDBJ databases">
        <title>Genome sequence of Clostridium saccharoperbutylacetonicum N1-4(HMT).</title>
        <authorList>
            <person name="Poehlein A."/>
            <person name="Daniel R."/>
        </authorList>
    </citation>
    <scope>NUCLEOTIDE SEQUENCE [LARGE SCALE GENOMIC DNA]</scope>
    <source>
        <strain evidence="3">N1-4(HMT)</strain>
        <plasmid evidence="3">Plasmid Csp_135p</plasmid>
    </source>
</reference>
<proteinExistence type="predicted"/>
<gene>
    <name evidence="2" type="ORF">Cspa_135p00730</name>
</gene>
<dbReference type="AlphaFoldDB" id="M1MU62"/>
<organism evidence="2 3">
    <name type="scientific">Clostridium saccharoperbutylacetonicum N1-4(HMT)</name>
    <dbReference type="NCBI Taxonomy" id="931276"/>
    <lineage>
        <taxon>Bacteria</taxon>
        <taxon>Bacillati</taxon>
        <taxon>Bacillota</taxon>
        <taxon>Clostridia</taxon>
        <taxon>Eubacteriales</taxon>
        <taxon>Clostridiaceae</taxon>
        <taxon>Clostridium</taxon>
    </lineage>
</organism>